<comment type="caution">
    <text evidence="4">The sequence shown here is derived from an EMBL/GenBank/DDBJ whole genome shotgun (WGS) entry which is preliminary data.</text>
</comment>
<dbReference type="InterPro" id="IPR017968">
    <property type="entry name" value="Acylphosphatase_CS"/>
</dbReference>
<accession>A0A8T0S325</accession>
<dbReference type="InterPro" id="IPR036046">
    <property type="entry name" value="Acylphosphatase-like_dom_sf"/>
</dbReference>
<gene>
    <name evidence="4" type="ORF">PVAP13_5NG435240</name>
</gene>
<dbReference type="EMBL" id="CM029046">
    <property type="protein sequence ID" value="KAG2591203.1"/>
    <property type="molecule type" value="Genomic_DNA"/>
</dbReference>
<organism evidence="4 5">
    <name type="scientific">Panicum virgatum</name>
    <name type="common">Blackwell switchgrass</name>
    <dbReference type="NCBI Taxonomy" id="38727"/>
    <lineage>
        <taxon>Eukaryota</taxon>
        <taxon>Viridiplantae</taxon>
        <taxon>Streptophyta</taxon>
        <taxon>Embryophyta</taxon>
        <taxon>Tracheophyta</taxon>
        <taxon>Spermatophyta</taxon>
        <taxon>Magnoliopsida</taxon>
        <taxon>Liliopsida</taxon>
        <taxon>Poales</taxon>
        <taxon>Poaceae</taxon>
        <taxon>PACMAD clade</taxon>
        <taxon>Panicoideae</taxon>
        <taxon>Panicodae</taxon>
        <taxon>Paniceae</taxon>
        <taxon>Panicinae</taxon>
        <taxon>Panicum</taxon>
        <taxon>Panicum sect. Hiantes</taxon>
    </lineage>
</organism>
<dbReference type="PROSITE" id="PS51160">
    <property type="entry name" value="ACYLPHOSPHATASE_3"/>
    <property type="match status" value="1"/>
</dbReference>
<name>A0A8T0S325_PANVG</name>
<feature type="compositionally biased region" description="Basic residues" evidence="2">
    <location>
        <begin position="90"/>
        <end position="113"/>
    </location>
</feature>
<dbReference type="PROSITE" id="PS00150">
    <property type="entry name" value="ACYLPHOSPHATASE_1"/>
    <property type="match status" value="1"/>
</dbReference>
<dbReference type="Proteomes" id="UP000823388">
    <property type="component" value="Chromosome 5N"/>
</dbReference>
<evidence type="ECO:0000313" key="5">
    <source>
        <dbReference type="Proteomes" id="UP000823388"/>
    </source>
</evidence>
<dbReference type="InterPro" id="IPR001792">
    <property type="entry name" value="Acylphosphatase-like_dom"/>
</dbReference>
<reference evidence="4" key="1">
    <citation type="submission" date="2020-05" db="EMBL/GenBank/DDBJ databases">
        <title>WGS assembly of Panicum virgatum.</title>
        <authorList>
            <person name="Lovell J.T."/>
            <person name="Jenkins J."/>
            <person name="Shu S."/>
            <person name="Juenger T.E."/>
            <person name="Schmutz J."/>
        </authorList>
    </citation>
    <scope>NUCLEOTIDE SEQUENCE</scope>
    <source>
        <strain evidence="4">AP13</strain>
    </source>
</reference>
<proteinExistence type="predicted"/>
<evidence type="ECO:0000313" key="4">
    <source>
        <dbReference type="EMBL" id="KAG2591203.1"/>
    </source>
</evidence>
<evidence type="ECO:0000256" key="2">
    <source>
        <dbReference type="SAM" id="MobiDB-lite"/>
    </source>
</evidence>
<protein>
    <recommendedName>
        <fullName evidence="3">Acylphosphatase-like domain-containing protein</fullName>
    </recommendedName>
</protein>
<dbReference type="Gene3D" id="3.30.70.100">
    <property type="match status" value="1"/>
</dbReference>
<evidence type="ECO:0000256" key="1">
    <source>
        <dbReference type="PROSITE-ProRule" id="PRU00520"/>
    </source>
</evidence>
<feature type="domain" description="Acylphosphatase-like" evidence="3">
    <location>
        <begin position="29"/>
        <end position="53"/>
    </location>
</feature>
<keyword evidence="5" id="KW-1185">Reference proteome</keyword>
<dbReference type="SUPFAM" id="SSF54975">
    <property type="entry name" value="Acylphosphatase/BLUF domain-like"/>
    <property type="match status" value="1"/>
</dbReference>
<evidence type="ECO:0000259" key="3">
    <source>
        <dbReference type="PROSITE" id="PS51160"/>
    </source>
</evidence>
<sequence length="113" mass="12577">MCVFHVRGVVVLDSGDQPNPDAGWNNPKAVRVVVKGHVQGVFFRYWTVETARAGARRLGPQPSRRHRGGAPLRGPGQGQRDGAPADPRGPARRRRHRHRALLRRPGRPRHPSP</sequence>
<feature type="region of interest" description="Disordered" evidence="2">
    <location>
        <begin position="53"/>
        <end position="113"/>
    </location>
</feature>
<comment type="caution">
    <text evidence="1">Lacks conserved residue(s) required for the propagation of feature annotation.</text>
</comment>
<dbReference type="AlphaFoldDB" id="A0A8T0S325"/>